<dbReference type="Pfam" id="PF13377">
    <property type="entry name" value="Peripla_BP_3"/>
    <property type="match status" value="1"/>
</dbReference>
<keyword evidence="1" id="KW-0805">Transcription regulation</keyword>
<dbReference type="SUPFAM" id="SSF47413">
    <property type="entry name" value="lambda repressor-like DNA-binding domains"/>
    <property type="match status" value="1"/>
</dbReference>
<evidence type="ECO:0000256" key="2">
    <source>
        <dbReference type="ARBA" id="ARBA00023125"/>
    </source>
</evidence>
<dbReference type="InterPro" id="IPR010982">
    <property type="entry name" value="Lambda_DNA-bd_dom_sf"/>
</dbReference>
<dbReference type="PANTHER" id="PTHR30146:SF109">
    <property type="entry name" value="HTH-TYPE TRANSCRIPTIONAL REGULATOR GALS"/>
    <property type="match status" value="1"/>
</dbReference>
<gene>
    <name evidence="5" type="ORF">ACFQBT_07625</name>
</gene>
<evidence type="ECO:0000256" key="3">
    <source>
        <dbReference type="ARBA" id="ARBA00023163"/>
    </source>
</evidence>
<dbReference type="InterPro" id="IPR028082">
    <property type="entry name" value="Peripla_BP_I"/>
</dbReference>
<dbReference type="Proteomes" id="UP001596356">
    <property type="component" value="Unassembled WGS sequence"/>
</dbReference>
<organism evidence="5 6">
    <name type="scientific">Branchiibius cervicis</name>
    <dbReference type="NCBI Taxonomy" id="908252"/>
    <lineage>
        <taxon>Bacteria</taxon>
        <taxon>Bacillati</taxon>
        <taxon>Actinomycetota</taxon>
        <taxon>Actinomycetes</taxon>
        <taxon>Micrococcales</taxon>
        <taxon>Dermacoccaceae</taxon>
        <taxon>Branchiibius</taxon>
    </lineage>
</organism>
<reference evidence="6" key="1">
    <citation type="journal article" date="2019" name="Int. J. Syst. Evol. Microbiol.">
        <title>The Global Catalogue of Microorganisms (GCM) 10K type strain sequencing project: providing services to taxonomists for standard genome sequencing and annotation.</title>
        <authorList>
            <consortium name="The Broad Institute Genomics Platform"/>
            <consortium name="The Broad Institute Genome Sequencing Center for Infectious Disease"/>
            <person name="Wu L."/>
            <person name="Ma J."/>
        </authorList>
    </citation>
    <scope>NUCLEOTIDE SEQUENCE [LARGE SCALE GENOMIC DNA]</scope>
    <source>
        <strain evidence="6">NBRC 106593</strain>
    </source>
</reference>
<dbReference type="GO" id="GO:0003677">
    <property type="term" value="F:DNA binding"/>
    <property type="evidence" value="ECO:0007669"/>
    <property type="project" value="UniProtKB-KW"/>
</dbReference>
<keyword evidence="2 5" id="KW-0238">DNA-binding</keyword>
<dbReference type="CDD" id="cd01392">
    <property type="entry name" value="HTH_LacI"/>
    <property type="match status" value="1"/>
</dbReference>
<evidence type="ECO:0000256" key="1">
    <source>
        <dbReference type="ARBA" id="ARBA00023015"/>
    </source>
</evidence>
<dbReference type="PROSITE" id="PS50932">
    <property type="entry name" value="HTH_LACI_2"/>
    <property type="match status" value="1"/>
</dbReference>
<dbReference type="Gene3D" id="1.10.260.40">
    <property type="entry name" value="lambda repressor-like DNA-binding domains"/>
    <property type="match status" value="1"/>
</dbReference>
<name>A0ABW2ASQ3_9MICO</name>
<keyword evidence="6" id="KW-1185">Reference proteome</keyword>
<keyword evidence="3" id="KW-0804">Transcription</keyword>
<comment type="caution">
    <text evidence="5">The sequence shown here is derived from an EMBL/GenBank/DDBJ whole genome shotgun (WGS) entry which is preliminary data.</text>
</comment>
<evidence type="ECO:0000313" key="5">
    <source>
        <dbReference type="EMBL" id="MFC6713704.1"/>
    </source>
</evidence>
<dbReference type="Pfam" id="PF00356">
    <property type="entry name" value="LacI"/>
    <property type="match status" value="1"/>
</dbReference>
<evidence type="ECO:0000313" key="6">
    <source>
        <dbReference type="Proteomes" id="UP001596356"/>
    </source>
</evidence>
<dbReference type="SUPFAM" id="SSF53822">
    <property type="entry name" value="Periplasmic binding protein-like I"/>
    <property type="match status" value="1"/>
</dbReference>
<dbReference type="InterPro" id="IPR046335">
    <property type="entry name" value="LacI/GalR-like_sensor"/>
</dbReference>
<dbReference type="InterPro" id="IPR000843">
    <property type="entry name" value="HTH_LacI"/>
</dbReference>
<accession>A0ABW2ASQ3</accession>
<dbReference type="PANTHER" id="PTHR30146">
    <property type="entry name" value="LACI-RELATED TRANSCRIPTIONAL REPRESSOR"/>
    <property type="match status" value="1"/>
</dbReference>
<dbReference type="PROSITE" id="PS00356">
    <property type="entry name" value="HTH_LACI_1"/>
    <property type="match status" value="1"/>
</dbReference>
<dbReference type="RefSeq" id="WP_377821670.1">
    <property type="nucleotide sequence ID" value="NZ_JBHSWJ010000002.1"/>
</dbReference>
<feature type="domain" description="HTH lacI-type" evidence="4">
    <location>
        <begin position="8"/>
        <end position="62"/>
    </location>
</feature>
<dbReference type="EMBL" id="JBHSWJ010000002">
    <property type="protein sequence ID" value="MFC6713704.1"/>
    <property type="molecule type" value="Genomic_DNA"/>
</dbReference>
<dbReference type="SMART" id="SM00354">
    <property type="entry name" value="HTH_LACI"/>
    <property type="match status" value="1"/>
</dbReference>
<sequence>MPPDAHPLTLADIARLAGVGLATASRALNGAPGVAPATRAKVLAVAEENAFVVSPDASRLAGGAQRRVAIVVPHISRWFFGTIVEAMLTVFQNADLDVLLYHVGSEAERHDFFEKLPARRKVDAVVVVAFPVDEQERQRIELLGVQIVAAGGQHAVYPHVCIDDVNAGRTAVNHLIGLGHRRIAMIEAVDPEQPVQPRGRSMAFYDTMAEADIPVEQDLVVSTPWGPEQGAEAMATLLSLPNPPTAVYAHSDEVAFGALRTIRRSGLFVPEDISIVSIDDHPMAALTDLTTVHQPVREQGIAAARNVLTLLNGDRPDQATTLPTQLIVRHSTAPPRAATAKTGPARR</sequence>
<protein>
    <submittedName>
        <fullName evidence="5">LacI family DNA-binding transcriptional regulator</fullName>
    </submittedName>
</protein>
<proteinExistence type="predicted"/>
<dbReference type="CDD" id="cd06267">
    <property type="entry name" value="PBP1_LacI_sugar_binding-like"/>
    <property type="match status" value="1"/>
</dbReference>
<evidence type="ECO:0000259" key="4">
    <source>
        <dbReference type="PROSITE" id="PS50932"/>
    </source>
</evidence>
<dbReference type="Gene3D" id="3.40.50.2300">
    <property type="match status" value="2"/>
</dbReference>